<dbReference type="SUPFAM" id="SSF52091">
    <property type="entry name" value="SpoIIaa-like"/>
    <property type="match status" value="1"/>
</dbReference>
<evidence type="ECO:0000313" key="2">
    <source>
        <dbReference type="EMBL" id="PRY38777.1"/>
    </source>
</evidence>
<comment type="caution">
    <text evidence="2">The sequence shown here is derived from an EMBL/GenBank/DDBJ whole genome shotgun (WGS) entry which is preliminary data.</text>
</comment>
<dbReference type="Pfam" id="PF13466">
    <property type="entry name" value="STAS_2"/>
    <property type="match status" value="1"/>
</dbReference>
<dbReference type="PROSITE" id="PS50801">
    <property type="entry name" value="STAS"/>
    <property type="match status" value="1"/>
</dbReference>
<evidence type="ECO:0000259" key="1">
    <source>
        <dbReference type="PROSITE" id="PS50801"/>
    </source>
</evidence>
<name>A0A2T0SZE4_9PSEU</name>
<dbReference type="AlphaFoldDB" id="A0A2T0SZE4"/>
<organism evidence="2 3">
    <name type="scientific">Umezawaea tangerina</name>
    <dbReference type="NCBI Taxonomy" id="84725"/>
    <lineage>
        <taxon>Bacteria</taxon>
        <taxon>Bacillati</taxon>
        <taxon>Actinomycetota</taxon>
        <taxon>Actinomycetes</taxon>
        <taxon>Pseudonocardiales</taxon>
        <taxon>Pseudonocardiaceae</taxon>
        <taxon>Umezawaea</taxon>
    </lineage>
</organism>
<dbReference type="InterPro" id="IPR058548">
    <property type="entry name" value="MlaB-like_STAS"/>
</dbReference>
<dbReference type="RefSeq" id="WP_106190087.1">
    <property type="nucleotide sequence ID" value="NZ_PVTF01000008.1"/>
</dbReference>
<accession>A0A2T0SZE4</accession>
<dbReference type="Proteomes" id="UP000239494">
    <property type="component" value="Unassembled WGS sequence"/>
</dbReference>
<dbReference type="InterPro" id="IPR002645">
    <property type="entry name" value="STAS_dom"/>
</dbReference>
<gene>
    <name evidence="2" type="ORF">CLV43_108177</name>
</gene>
<dbReference type="InterPro" id="IPR036513">
    <property type="entry name" value="STAS_dom_sf"/>
</dbReference>
<feature type="domain" description="STAS" evidence="1">
    <location>
        <begin position="196"/>
        <end position="279"/>
    </location>
</feature>
<dbReference type="EMBL" id="PVTF01000008">
    <property type="protein sequence ID" value="PRY38777.1"/>
    <property type="molecule type" value="Genomic_DNA"/>
</dbReference>
<dbReference type="OrthoDB" id="5179750at2"/>
<reference evidence="2 3" key="1">
    <citation type="submission" date="2018-03" db="EMBL/GenBank/DDBJ databases">
        <title>Genomic Encyclopedia of Archaeal and Bacterial Type Strains, Phase II (KMG-II): from individual species to whole genera.</title>
        <authorList>
            <person name="Goeker M."/>
        </authorList>
    </citation>
    <scope>NUCLEOTIDE SEQUENCE [LARGE SCALE GENOMIC DNA]</scope>
    <source>
        <strain evidence="2 3">DSM 44720</strain>
    </source>
</reference>
<dbReference type="Pfam" id="PF14417">
    <property type="entry name" value="MEDS"/>
    <property type="match status" value="1"/>
</dbReference>
<sequence length="279" mass="29664">MRRAGVVDSARGLGPHDHVCWSYDDPAEFVARSVEFLAEGLELGQRVCYVGAGSVEGLIGDLAGLPGGGEALRDGSLQVMSLDERYRTTEAVVPAQQVRAYAEATEAALADGFGGLRVAADVTALVRSAAQLDAFCAYEPLVNRYTATRPYSALCGYDRRELGADVIAELACLHPVASAGASPFWLYAESDDSMVLGGELDFRGRELLPAALGRTRPRPGGDLVVDVADLTFTDHHGLFTLSDFARRDGGSLTLRGLRSGPARLLGLLGIADVRVEARR</sequence>
<protein>
    <submittedName>
        <fullName evidence="2">DcmR-like sensory protein</fullName>
    </submittedName>
</protein>
<dbReference type="Gene3D" id="3.30.750.24">
    <property type="entry name" value="STAS domain"/>
    <property type="match status" value="1"/>
</dbReference>
<keyword evidence="3" id="KW-1185">Reference proteome</keyword>
<dbReference type="InterPro" id="IPR025847">
    <property type="entry name" value="MEDS_domain"/>
</dbReference>
<evidence type="ECO:0000313" key="3">
    <source>
        <dbReference type="Proteomes" id="UP000239494"/>
    </source>
</evidence>
<proteinExistence type="predicted"/>